<evidence type="ECO:0000313" key="2">
    <source>
        <dbReference type="EMBL" id="MFL0196522.1"/>
    </source>
</evidence>
<feature type="transmembrane region" description="Helical" evidence="1">
    <location>
        <begin position="6"/>
        <end position="26"/>
    </location>
</feature>
<dbReference type="RefSeq" id="WP_406792630.1">
    <property type="nucleotide sequence ID" value="NZ_JBJHZX010000018.1"/>
</dbReference>
<evidence type="ECO:0000256" key="1">
    <source>
        <dbReference type="SAM" id="Phobius"/>
    </source>
</evidence>
<reference evidence="2 3" key="1">
    <citation type="submission" date="2024-11" db="EMBL/GenBank/DDBJ databases">
        <authorList>
            <person name="Heng Y.C."/>
            <person name="Lim A.C.H."/>
            <person name="Lee J.K.Y."/>
            <person name="Kittelmann S."/>
        </authorList>
    </citation>
    <scope>NUCLEOTIDE SEQUENCE [LARGE SCALE GENOMIC DNA]</scope>
    <source>
        <strain evidence="2 3">WILCCON 0269</strain>
    </source>
</reference>
<dbReference type="Proteomes" id="UP001623660">
    <property type="component" value="Unassembled WGS sequence"/>
</dbReference>
<feature type="transmembrane region" description="Helical" evidence="1">
    <location>
        <begin position="147"/>
        <end position="166"/>
    </location>
</feature>
<dbReference type="Pfam" id="PF11167">
    <property type="entry name" value="DUF2953"/>
    <property type="match status" value="1"/>
</dbReference>
<keyword evidence="1" id="KW-1133">Transmembrane helix</keyword>
<keyword evidence="1" id="KW-0472">Membrane</keyword>
<dbReference type="EMBL" id="JBJHZX010000018">
    <property type="protein sequence ID" value="MFL0196522.1"/>
    <property type="molecule type" value="Genomic_DNA"/>
</dbReference>
<protein>
    <submittedName>
        <fullName evidence="2">DUF2953 domain-containing protein</fullName>
    </submittedName>
</protein>
<gene>
    <name evidence="2" type="ORF">ACJDU8_13285</name>
</gene>
<keyword evidence="1" id="KW-0812">Transmembrane</keyword>
<name>A0ABW8SKH2_9CLOT</name>
<accession>A0ABW8SKH2</accession>
<feature type="transmembrane region" description="Helical" evidence="1">
    <location>
        <begin position="104"/>
        <end position="127"/>
    </location>
</feature>
<dbReference type="InterPro" id="IPR021338">
    <property type="entry name" value="DUF2953"/>
</dbReference>
<organism evidence="2 3">
    <name type="scientific">Candidatus Clostridium eludens</name>
    <dbReference type="NCBI Taxonomy" id="3381663"/>
    <lineage>
        <taxon>Bacteria</taxon>
        <taxon>Bacillati</taxon>
        <taxon>Bacillota</taxon>
        <taxon>Clostridia</taxon>
        <taxon>Eubacteriales</taxon>
        <taxon>Clostridiaceae</taxon>
        <taxon>Clostridium</taxon>
    </lineage>
</organism>
<sequence>MVVLFFLFITVFIIFLFIPFPVKIQIKYSNKKFTFKIYNLNITDKIKSIKNNYSLDHPKIENKLSFFVNAIKINSNLLKEIKFKASIKLNINIIYGLEDAAHTALVYGLIPLINALGFKILSKIFIVKQNQIHIKPDFNNFYLKIDMTSIIYISLAKIIYTGILLLKYKQKFKKLNLIHT</sequence>
<evidence type="ECO:0000313" key="3">
    <source>
        <dbReference type="Proteomes" id="UP001623660"/>
    </source>
</evidence>
<proteinExistence type="predicted"/>
<keyword evidence="3" id="KW-1185">Reference proteome</keyword>
<comment type="caution">
    <text evidence="2">The sequence shown here is derived from an EMBL/GenBank/DDBJ whole genome shotgun (WGS) entry which is preliminary data.</text>
</comment>